<dbReference type="HOGENOM" id="CLU_1561151_0_0_5"/>
<evidence type="ECO:0000256" key="1">
    <source>
        <dbReference type="SAM" id="MobiDB-lite"/>
    </source>
</evidence>
<keyword evidence="2" id="KW-0472">Membrane</keyword>
<accession>G2KQS8</accession>
<feature type="transmembrane region" description="Helical" evidence="2">
    <location>
        <begin position="44"/>
        <end position="64"/>
    </location>
</feature>
<proteinExistence type="predicted"/>
<evidence type="ECO:0000256" key="2">
    <source>
        <dbReference type="SAM" id="Phobius"/>
    </source>
</evidence>
<keyword evidence="2" id="KW-0812">Transmembrane</keyword>
<name>G2KQS8_MICAA</name>
<evidence type="ECO:0000313" key="4">
    <source>
        <dbReference type="Proteomes" id="UP000009286"/>
    </source>
</evidence>
<dbReference type="OrthoDB" id="9822522at2"/>
<evidence type="ECO:0000313" key="3">
    <source>
        <dbReference type="EMBL" id="AEP10406.1"/>
    </source>
</evidence>
<feature type="transmembrane region" description="Helical" evidence="2">
    <location>
        <begin position="85"/>
        <end position="104"/>
    </location>
</feature>
<dbReference type="KEGG" id="mai:MICA_2099"/>
<organism evidence="3 4">
    <name type="scientific">Micavibrio aeruginosavorus (strain ARL-13)</name>
    <dbReference type="NCBI Taxonomy" id="856793"/>
    <lineage>
        <taxon>Bacteria</taxon>
        <taxon>Pseudomonadati</taxon>
        <taxon>Bdellovibrionota</taxon>
        <taxon>Bdellovibrionia</taxon>
        <taxon>Bdellovibrionales</taxon>
        <taxon>Pseudobdellovibrionaceae</taxon>
        <taxon>Micavibrio</taxon>
    </lineage>
</organism>
<protein>
    <submittedName>
        <fullName evidence="3">Uncharacterized protein</fullName>
    </submittedName>
</protein>
<feature type="region of interest" description="Disordered" evidence="1">
    <location>
        <begin position="1"/>
        <end position="21"/>
    </location>
</feature>
<feature type="compositionally biased region" description="Basic and acidic residues" evidence="1">
    <location>
        <begin position="10"/>
        <end position="21"/>
    </location>
</feature>
<dbReference type="AlphaFoldDB" id="G2KQS8"/>
<dbReference type="EMBL" id="CP002382">
    <property type="protein sequence ID" value="AEP10406.1"/>
    <property type="molecule type" value="Genomic_DNA"/>
</dbReference>
<reference evidence="3 4" key="1">
    <citation type="journal article" date="2011" name="BMC Genomics">
        <title>Genomic insights into an obligate epibiotic bacterial predator: Micavibrio aeruginosavorus ARL-13.</title>
        <authorList>
            <person name="Wang Z."/>
            <person name="Kadouri D."/>
            <person name="Wu M."/>
        </authorList>
    </citation>
    <scope>NUCLEOTIDE SEQUENCE [LARGE SCALE GENOMIC DNA]</scope>
    <source>
        <strain evidence="3 4">ARL-13</strain>
    </source>
</reference>
<keyword evidence="4" id="KW-1185">Reference proteome</keyword>
<dbReference type="Proteomes" id="UP000009286">
    <property type="component" value="Chromosome"/>
</dbReference>
<dbReference type="STRING" id="856793.MICA_2099"/>
<keyword evidence="2" id="KW-1133">Transmembrane helix</keyword>
<sequence length="171" mass="19031">MTEIDIPDQNPKHDKPTPNKDQKTVTAVYGTLCASLILQLTPHAGVALFSGLLLLFTWGMIGFLRRGAERESLLANHMSFLNITLWMFSALIFVATAIGGYYVYTHYTFAQFGDLASVMAEGDMNDPMIRELKNLTLAVGAPGYLYIVYRLTKGLRRALGGYRIAHPKNPF</sequence>
<gene>
    <name evidence="3" type="ordered locus">MICA_2099</name>
</gene>
<feature type="transmembrane region" description="Helical" evidence="2">
    <location>
        <begin position="132"/>
        <end position="149"/>
    </location>
</feature>
<dbReference type="RefSeq" id="WP_014103629.1">
    <property type="nucleotide sequence ID" value="NC_016026.1"/>
</dbReference>